<gene>
    <name evidence="3" type="ORF">MKJ03_09740</name>
</gene>
<dbReference type="EMBL" id="JALAYX010000002">
    <property type="protein sequence ID" value="MCJ8238611.1"/>
    <property type="molecule type" value="Genomic_DNA"/>
</dbReference>
<dbReference type="Proteomes" id="UP001522662">
    <property type="component" value="Unassembled WGS sequence"/>
</dbReference>
<dbReference type="InterPro" id="IPR011042">
    <property type="entry name" value="6-blade_b-propeller_TolB-like"/>
</dbReference>
<dbReference type="RefSeq" id="WP_245136426.1">
    <property type="nucleotide sequence ID" value="NZ_CP128477.1"/>
</dbReference>
<evidence type="ECO:0000313" key="3">
    <source>
        <dbReference type="EMBL" id="MCJ8238611.1"/>
    </source>
</evidence>
<geneLocation type="plasmid" evidence="3">
    <name>unnamed</name>
</geneLocation>
<reference evidence="3 4" key="1">
    <citation type="submission" date="2022-03" db="EMBL/GenBank/DDBJ databases">
        <title>Rhizobium SSM4.3 sp. nov., isolated from Sediment (Gouqi Island).</title>
        <authorList>
            <person name="Chen G."/>
        </authorList>
    </citation>
    <scope>NUCLEOTIDE SEQUENCE [LARGE SCALE GENOMIC DNA]</scope>
    <source>
        <strain evidence="3 4">SSM4.3</strain>
        <plasmid evidence="3">unnamed</plasmid>
    </source>
</reference>
<organism evidence="3 4">
    <name type="scientific">Peteryoungia algae</name>
    <dbReference type="NCBI Taxonomy" id="2919917"/>
    <lineage>
        <taxon>Bacteria</taxon>
        <taxon>Pseudomonadati</taxon>
        <taxon>Pseudomonadota</taxon>
        <taxon>Alphaproteobacteria</taxon>
        <taxon>Hyphomicrobiales</taxon>
        <taxon>Rhizobiaceae</taxon>
        <taxon>Peteryoungia</taxon>
    </lineage>
</organism>
<dbReference type="Pfam" id="PF07995">
    <property type="entry name" value="GSDH"/>
    <property type="match status" value="1"/>
</dbReference>
<feature type="chain" id="PRO_5045955813" evidence="1">
    <location>
        <begin position="29"/>
        <end position="382"/>
    </location>
</feature>
<proteinExistence type="predicted"/>
<dbReference type="Gene3D" id="2.120.10.30">
    <property type="entry name" value="TolB, C-terminal domain"/>
    <property type="match status" value="1"/>
</dbReference>
<protein>
    <submittedName>
        <fullName evidence="3">PQQ-dependent sugar dehydrogenase</fullName>
    </submittedName>
</protein>
<dbReference type="InterPro" id="IPR012938">
    <property type="entry name" value="Glc/Sorbosone_DH"/>
</dbReference>
<evidence type="ECO:0000313" key="4">
    <source>
        <dbReference type="Proteomes" id="UP001522662"/>
    </source>
</evidence>
<accession>A0ABT0CZL4</accession>
<dbReference type="PANTHER" id="PTHR19328:SF75">
    <property type="entry name" value="ALDOSE SUGAR DEHYDROGENASE YLII"/>
    <property type="match status" value="1"/>
</dbReference>
<dbReference type="InterPro" id="IPR011041">
    <property type="entry name" value="Quinoprot_gluc/sorb_DH_b-prop"/>
</dbReference>
<keyword evidence="1" id="KW-0732">Signal</keyword>
<feature type="domain" description="Glucose/Sorbosone dehydrogenase" evidence="2">
    <location>
        <begin position="50"/>
        <end position="375"/>
    </location>
</feature>
<sequence length="382" mass="41027">MKMLNLSDKTKLLAAPIIALALALPASAQDQSEHHAGSVTLKVTTVAGDLEHPWSVEVLPDGAYVVTERPGRMRIIRDGKVGEPLRGLPAIAAVGQGGLLDVALAKDFAETRQLFFTAAVPGPGGQGTAVFSARLSENEQRLEEVDRIFLMNKLTRAGQHFGSRIAIAADGSLFFGIGDRGDDDRAQDPADHAGKIMHITPDGSPANGNPQGQALPEVWSSGHRNPQGLAIDPADNRLYTVEHGARGGDEINAPQAGKNYGWPVISYGKHYSGAEIGIGQSADGYEQPLHYWDPSIAPGALAIYRGTMFPEWDGDFLVAALKYQLLARMERNDEGSFETEERMLGGEYGRIRDVKVAPDGSILLVTDEEDGQLLRITRGSDS</sequence>
<name>A0ABT0CZL4_9HYPH</name>
<evidence type="ECO:0000256" key="1">
    <source>
        <dbReference type="SAM" id="SignalP"/>
    </source>
</evidence>
<dbReference type="PANTHER" id="PTHR19328">
    <property type="entry name" value="HEDGEHOG-INTERACTING PROTEIN"/>
    <property type="match status" value="1"/>
</dbReference>
<keyword evidence="3" id="KW-0614">Plasmid</keyword>
<dbReference type="SUPFAM" id="SSF50952">
    <property type="entry name" value="Soluble quinoprotein glucose dehydrogenase"/>
    <property type="match status" value="1"/>
</dbReference>
<feature type="signal peptide" evidence="1">
    <location>
        <begin position="1"/>
        <end position="28"/>
    </location>
</feature>
<keyword evidence="4" id="KW-1185">Reference proteome</keyword>
<comment type="caution">
    <text evidence="3">The sequence shown here is derived from an EMBL/GenBank/DDBJ whole genome shotgun (WGS) entry which is preliminary data.</text>
</comment>
<evidence type="ECO:0000259" key="2">
    <source>
        <dbReference type="Pfam" id="PF07995"/>
    </source>
</evidence>